<dbReference type="AlphaFoldDB" id="A0A1G6VMK6"/>
<gene>
    <name evidence="1" type="ORF">SAMN05421636_1011</name>
</gene>
<keyword evidence="2" id="KW-1185">Reference proteome</keyword>
<evidence type="ECO:0000313" key="1">
    <source>
        <dbReference type="EMBL" id="SDD54870.1"/>
    </source>
</evidence>
<reference evidence="1 2" key="1">
    <citation type="submission" date="2016-10" db="EMBL/GenBank/DDBJ databases">
        <authorList>
            <person name="de Groot N.N."/>
        </authorList>
    </citation>
    <scope>NUCLEOTIDE SEQUENCE [LARGE SCALE GENOMIC DNA]</scope>
    <source>
        <strain evidence="1 2">DSM 23421</strain>
    </source>
</reference>
<evidence type="ECO:0000313" key="2">
    <source>
        <dbReference type="Proteomes" id="UP000199109"/>
    </source>
</evidence>
<proteinExistence type="predicted"/>
<dbReference type="EMBL" id="FNAO01000001">
    <property type="protein sequence ID" value="SDD54870.1"/>
    <property type="molecule type" value="Genomic_DNA"/>
</dbReference>
<protein>
    <submittedName>
        <fullName evidence="1">Uncharacterized protein</fullName>
    </submittedName>
</protein>
<sequence>MYGCERRSPFLTRGGPVYSIELHRVFDNVVSYGDWYGRLVVLSGTCVDAFTIAAFFDSVRMLFAIQSLISIASRYFFSKPFPLGNRVPVQPLPCSDLGCIILLCYFADPIFGRPSAVKHRDRYQGAFLTPRTPSVQYRWWFFLVSTSWTPRPSSYRLGHT</sequence>
<dbReference type="Proteomes" id="UP000199109">
    <property type="component" value="Unassembled WGS sequence"/>
</dbReference>
<dbReference type="STRING" id="641691.SAMN05421636_1011"/>
<accession>A0A1G6VMK6</accession>
<organism evidence="1 2">
    <name type="scientific">Pricia antarctica</name>
    <dbReference type="NCBI Taxonomy" id="641691"/>
    <lineage>
        <taxon>Bacteria</taxon>
        <taxon>Pseudomonadati</taxon>
        <taxon>Bacteroidota</taxon>
        <taxon>Flavobacteriia</taxon>
        <taxon>Flavobacteriales</taxon>
        <taxon>Flavobacteriaceae</taxon>
        <taxon>Pricia</taxon>
    </lineage>
</organism>
<name>A0A1G6VMK6_9FLAO</name>